<dbReference type="Proteomes" id="UP000234681">
    <property type="component" value="Chromosome 15"/>
</dbReference>
<organism evidence="1 2">
    <name type="scientific">Rattus norvegicus</name>
    <name type="common">Rat</name>
    <dbReference type="NCBI Taxonomy" id="10116"/>
    <lineage>
        <taxon>Eukaryota</taxon>
        <taxon>Metazoa</taxon>
        <taxon>Chordata</taxon>
        <taxon>Craniata</taxon>
        <taxon>Vertebrata</taxon>
        <taxon>Euteleostomi</taxon>
        <taxon>Mammalia</taxon>
        <taxon>Eutheria</taxon>
        <taxon>Euarchontoglires</taxon>
        <taxon>Glires</taxon>
        <taxon>Rodentia</taxon>
        <taxon>Myomorpha</taxon>
        <taxon>Muroidea</taxon>
        <taxon>Muridae</taxon>
        <taxon>Murinae</taxon>
        <taxon>Rattus</taxon>
    </lineage>
</organism>
<dbReference type="AlphaFoldDB" id="A6K048"/>
<reference evidence="1 2" key="1">
    <citation type="submission" date="2005-07" db="EMBL/GenBank/DDBJ databases">
        <authorList>
            <person name="Mural R.J."/>
            <person name="Li P.W."/>
            <person name="Adams M.D."/>
            <person name="Amanatides P.G."/>
            <person name="Baden-Tillson H."/>
            <person name="Barnstead M."/>
            <person name="Chin S.H."/>
            <person name="Dew I."/>
            <person name="Evans C.A."/>
            <person name="Ferriera S."/>
            <person name="Flanigan M."/>
            <person name="Fosler C."/>
            <person name="Glodek A."/>
            <person name="Gu Z."/>
            <person name="Holt R.A."/>
            <person name="Jennings D."/>
            <person name="Kraft C.L."/>
            <person name="Lu F."/>
            <person name="Nguyen T."/>
            <person name="Nusskern D.R."/>
            <person name="Pfannkoch C.M."/>
            <person name="Sitter C."/>
            <person name="Sutton G.G."/>
            <person name="Venter J.C."/>
            <person name="Wang Z."/>
            <person name="Woodage T."/>
            <person name="Zheng X.H."/>
            <person name="Zhong F."/>
        </authorList>
    </citation>
    <scope>NUCLEOTIDE SEQUENCE [LARGE SCALE GENOMIC DNA]</scope>
    <source>
        <strain>BN</strain>
        <strain evidence="2">Sprague-Dawley</strain>
    </source>
</reference>
<evidence type="ECO:0000313" key="2">
    <source>
        <dbReference type="Proteomes" id="UP000234681"/>
    </source>
</evidence>
<evidence type="ECO:0000313" key="1">
    <source>
        <dbReference type="EMBL" id="EDL94096.1"/>
    </source>
</evidence>
<proteinExistence type="predicted"/>
<protein>
    <submittedName>
        <fullName evidence="1">RCG42225</fullName>
    </submittedName>
</protein>
<gene>
    <name evidence="1" type="ORF">rCG_42225</name>
</gene>
<accession>A6K048</accession>
<dbReference type="EMBL" id="CH474010">
    <property type="protein sequence ID" value="EDL94096.1"/>
    <property type="molecule type" value="Genomic_DNA"/>
</dbReference>
<sequence length="45" mass="5320">MEKSRHHPCCRETFWWWRCRGVSHSPVSNPCSEGELYKLRGVSSL</sequence>
<name>A6K048_RAT</name>